<keyword evidence="3" id="KW-0521">NADP</keyword>
<dbReference type="Gene3D" id="3.40.50.720">
    <property type="entry name" value="NAD(P)-binding Rossmann-like Domain"/>
    <property type="match status" value="1"/>
</dbReference>
<dbReference type="PIRSF" id="PIRSF000126">
    <property type="entry name" value="11-beta-HSD1"/>
    <property type="match status" value="1"/>
</dbReference>
<proteinExistence type="inferred from homology"/>
<dbReference type="InterPro" id="IPR036291">
    <property type="entry name" value="NAD(P)-bd_dom_sf"/>
</dbReference>
<evidence type="ECO:0000313" key="9">
    <source>
        <dbReference type="EMBL" id="JAG41486.1"/>
    </source>
</evidence>
<comment type="subcellular location">
    <subcellularLocation>
        <location evidence="1">Endoplasmic reticulum</location>
    </subcellularLocation>
</comment>
<reference evidence="9" key="1">
    <citation type="journal article" date="2014" name="PLoS ONE">
        <title>Transcriptome-Based Identification of ABC Transporters in the Western Tarnished Plant Bug Lygus hesperus.</title>
        <authorList>
            <person name="Hull J.J."/>
            <person name="Chaney K."/>
            <person name="Geib S.M."/>
            <person name="Fabrick J.A."/>
            <person name="Brent C.S."/>
            <person name="Walsh D."/>
            <person name="Lavine L.C."/>
        </authorList>
    </citation>
    <scope>NUCLEOTIDE SEQUENCE</scope>
</reference>
<evidence type="ECO:0000256" key="1">
    <source>
        <dbReference type="ARBA" id="ARBA00004240"/>
    </source>
</evidence>
<dbReference type="InterPro" id="IPR002347">
    <property type="entry name" value="SDR_fam"/>
</dbReference>
<reference evidence="9" key="2">
    <citation type="submission" date="2014-07" db="EMBL/GenBank/DDBJ databases">
        <authorList>
            <person name="Hull J."/>
        </authorList>
    </citation>
    <scope>NUCLEOTIDE SEQUENCE</scope>
</reference>
<evidence type="ECO:0000256" key="4">
    <source>
        <dbReference type="ARBA" id="ARBA00023002"/>
    </source>
</evidence>
<dbReference type="AlphaFoldDB" id="A0A0A9ZC68"/>
<dbReference type="EMBL" id="GBHO01002118">
    <property type="protein sequence ID" value="JAG41486.1"/>
    <property type="molecule type" value="Transcribed_RNA"/>
</dbReference>
<dbReference type="PRINTS" id="PR00080">
    <property type="entry name" value="SDRFAMILY"/>
</dbReference>
<evidence type="ECO:0000256" key="7">
    <source>
        <dbReference type="SAM" id="Phobius"/>
    </source>
</evidence>
<comment type="similarity">
    <text evidence="2 5">Belongs to the short-chain dehydrogenases/reductases (SDR) family.</text>
</comment>
<keyword evidence="4" id="KW-0560">Oxidoreductase</keyword>
<dbReference type="CDD" id="cd05356">
    <property type="entry name" value="17beta-HSD1_like_SDR_c"/>
    <property type="match status" value="1"/>
</dbReference>
<gene>
    <name evidence="9" type="primary">HSDL1_3</name>
    <name evidence="8" type="synonym">HSDL1_1</name>
    <name evidence="8" type="ORF">CM83_35298</name>
    <name evidence="9" type="ORF">CM83_35300</name>
</gene>
<feature type="transmembrane region" description="Helical" evidence="7">
    <location>
        <begin position="42"/>
        <end position="67"/>
    </location>
</feature>
<name>A0A0A9ZC68_LYGHE</name>
<dbReference type="SUPFAM" id="SSF51735">
    <property type="entry name" value="NAD(P)-binding Rossmann-fold domains"/>
    <property type="match status" value="1"/>
</dbReference>
<feature type="compositionally biased region" description="Basic and acidic residues" evidence="6">
    <location>
        <begin position="7"/>
        <end position="18"/>
    </location>
</feature>
<dbReference type="GO" id="GO:0005783">
    <property type="term" value="C:endoplasmic reticulum"/>
    <property type="evidence" value="ECO:0007669"/>
    <property type="project" value="UniProtKB-SubCell"/>
</dbReference>
<dbReference type="PROSITE" id="PS00061">
    <property type="entry name" value="ADH_SHORT"/>
    <property type="match status" value="1"/>
</dbReference>
<evidence type="ECO:0000256" key="5">
    <source>
        <dbReference type="RuleBase" id="RU000363"/>
    </source>
</evidence>
<organism evidence="9">
    <name type="scientific">Lygus hesperus</name>
    <name type="common">Western plant bug</name>
    <dbReference type="NCBI Taxonomy" id="30085"/>
    <lineage>
        <taxon>Eukaryota</taxon>
        <taxon>Metazoa</taxon>
        <taxon>Ecdysozoa</taxon>
        <taxon>Arthropoda</taxon>
        <taxon>Hexapoda</taxon>
        <taxon>Insecta</taxon>
        <taxon>Pterygota</taxon>
        <taxon>Neoptera</taxon>
        <taxon>Paraneoptera</taxon>
        <taxon>Hemiptera</taxon>
        <taxon>Heteroptera</taxon>
        <taxon>Panheteroptera</taxon>
        <taxon>Cimicomorpha</taxon>
        <taxon>Miridae</taxon>
        <taxon>Mirini</taxon>
        <taxon>Lygus</taxon>
    </lineage>
</organism>
<evidence type="ECO:0000256" key="2">
    <source>
        <dbReference type="ARBA" id="ARBA00006484"/>
    </source>
</evidence>
<accession>A0A0A9ZC68</accession>
<dbReference type="Pfam" id="PF00106">
    <property type="entry name" value="adh_short"/>
    <property type="match status" value="1"/>
</dbReference>
<dbReference type="InterPro" id="IPR051019">
    <property type="entry name" value="VLCFA-Steroid_DH"/>
</dbReference>
<dbReference type="GO" id="GO:0016491">
    <property type="term" value="F:oxidoreductase activity"/>
    <property type="evidence" value="ECO:0007669"/>
    <property type="project" value="UniProtKB-KW"/>
</dbReference>
<evidence type="ECO:0000256" key="6">
    <source>
        <dbReference type="SAM" id="MobiDB-lite"/>
    </source>
</evidence>
<dbReference type="PANTHER" id="PTHR43899">
    <property type="entry name" value="RH59310P"/>
    <property type="match status" value="1"/>
</dbReference>
<feature type="region of interest" description="Disordered" evidence="6">
    <location>
        <begin position="1"/>
        <end position="24"/>
    </location>
</feature>
<keyword evidence="7" id="KW-0812">Transmembrane</keyword>
<keyword evidence="7" id="KW-0472">Membrane</keyword>
<evidence type="ECO:0000256" key="3">
    <source>
        <dbReference type="ARBA" id="ARBA00022857"/>
    </source>
</evidence>
<dbReference type="FunFam" id="3.40.50.720:FF:000137">
    <property type="entry name" value="Hydroxysteroid (17-beta) dehydrogenase 3"/>
    <property type="match status" value="1"/>
</dbReference>
<protein>
    <submittedName>
        <fullName evidence="9">Inactive hydroxysteroid dehydrogenase-like protein 1</fullName>
    </submittedName>
</protein>
<evidence type="ECO:0000313" key="8">
    <source>
        <dbReference type="EMBL" id="JAG30817.1"/>
    </source>
</evidence>
<keyword evidence="7" id="KW-1133">Transmembrane helix</keyword>
<dbReference type="PRINTS" id="PR00081">
    <property type="entry name" value="GDHRDH"/>
</dbReference>
<dbReference type="PANTHER" id="PTHR43899:SF13">
    <property type="entry name" value="RH59310P"/>
    <property type="match status" value="1"/>
</dbReference>
<dbReference type="EMBL" id="GBHO01012787">
    <property type="protein sequence ID" value="JAG30817.1"/>
    <property type="molecule type" value="Transcribed_RNA"/>
</dbReference>
<sequence>MSCASHHSGESCWREGSGRESTSSSETMDVLSEYLWSPVWDVFGWVGLVVLTLIFASVLVKMFGWVGDILSSLGRPKDLVKVYGRWAVVTGGTDGIGKGYAMELARKGLNICLISRNEDKLINVANEIKSLHDVEVRWIKADFGGTDIYELIEKELSTIDDIGILVNNVGIAPEKWEAFCNHDNKYMLTSININMTSCVMMTHIILKHMIPKNRGLIVNVGSMSSLIPLPYGAVYSSTKTFIDNFTLCLATELSDTKIDLQCLRPGFVRTNLISQMKGLTKFFERVVPFLLPDVKTFTRSAVKTLNGSVPLYTCGFWAHSMMASVVQTIDMFSRRTVARIANLLMKYCWGAITKPKITSQKC</sequence>
<dbReference type="InterPro" id="IPR020904">
    <property type="entry name" value="Sc_DH/Rdtase_CS"/>
</dbReference>